<dbReference type="Proteomes" id="UP000187283">
    <property type="component" value="Unassembled WGS sequence"/>
</dbReference>
<organism evidence="4 5">
    <name type="scientific">Smittium culicis</name>
    <dbReference type="NCBI Taxonomy" id="133412"/>
    <lineage>
        <taxon>Eukaryota</taxon>
        <taxon>Fungi</taxon>
        <taxon>Fungi incertae sedis</taxon>
        <taxon>Zoopagomycota</taxon>
        <taxon>Kickxellomycotina</taxon>
        <taxon>Harpellomycetes</taxon>
        <taxon>Harpellales</taxon>
        <taxon>Legeriomycetaceae</taxon>
        <taxon>Smittium</taxon>
    </lineage>
</organism>
<dbReference type="PROSITE" id="PS00778">
    <property type="entry name" value="HIS_ACID_PHOSPHAT_2"/>
    <property type="match status" value="1"/>
</dbReference>
<name>A0A1R1Y9X6_9FUNG</name>
<dbReference type="PROSITE" id="PS00616">
    <property type="entry name" value="HIS_ACID_PHOSPHAT_1"/>
    <property type="match status" value="1"/>
</dbReference>
<dbReference type="InterPro" id="IPR029033">
    <property type="entry name" value="His_PPase_superfam"/>
</dbReference>
<keyword evidence="3" id="KW-0732">Signal</keyword>
<keyword evidence="2" id="KW-0378">Hydrolase</keyword>
<dbReference type="InterPro" id="IPR033379">
    <property type="entry name" value="Acid_Pase_AS"/>
</dbReference>
<accession>A0A1R1Y9X6</accession>
<dbReference type="PANTHER" id="PTHR11567">
    <property type="entry name" value="ACID PHOSPHATASE-RELATED"/>
    <property type="match status" value="1"/>
</dbReference>
<feature type="chain" id="PRO_5012119287" evidence="3">
    <location>
        <begin position="19"/>
        <end position="468"/>
    </location>
</feature>
<proteinExistence type="inferred from homology"/>
<evidence type="ECO:0000313" key="4">
    <source>
        <dbReference type="EMBL" id="OMJ23737.1"/>
    </source>
</evidence>
<dbReference type="InterPro" id="IPR000560">
    <property type="entry name" value="His_Pase_clade-2"/>
</dbReference>
<feature type="signal peptide" evidence="3">
    <location>
        <begin position="1"/>
        <end position="18"/>
    </location>
</feature>
<comment type="similarity">
    <text evidence="1">Belongs to the histidine acid phosphatase family.</text>
</comment>
<evidence type="ECO:0000256" key="3">
    <source>
        <dbReference type="SAM" id="SignalP"/>
    </source>
</evidence>
<evidence type="ECO:0000256" key="2">
    <source>
        <dbReference type="ARBA" id="ARBA00022801"/>
    </source>
</evidence>
<dbReference type="SUPFAM" id="SSF53254">
    <property type="entry name" value="Phosphoglycerate mutase-like"/>
    <property type="match status" value="1"/>
</dbReference>
<evidence type="ECO:0000256" key="1">
    <source>
        <dbReference type="ARBA" id="ARBA00005375"/>
    </source>
</evidence>
<dbReference type="AlphaFoldDB" id="A0A1R1Y9X6"/>
<evidence type="ECO:0000313" key="5">
    <source>
        <dbReference type="Proteomes" id="UP000187283"/>
    </source>
</evidence>
<dbReference type="PANTHER" id="PTHR11567:SF110">
    <property type="entry name" value="2-PHOSPHOXYLOSE PHOSPHATASE 1"/>
    <property type="match status" value="1"/>
</dbReference>
<protein>
    <submittedName>
        <fullName evidence="4">2-phosphoxylose phosphatase 1</fullName>
    </submittedName>
</protein>
<dbReference type="Gene3D" id="3.40.50.1240">
    <property type="entry name" value="Phosphoglycerate mutase-like"/>
    <property type="match status" value="1"/>
</dbReference>
<dbReference type="OrthoDB" id="10257284at2759"/>
<comment type="caution">
    <text evidence="4">The sequence shown here is derived from an EMBL/GenBank/DDBJ whole genome shotgun (WGS) entry which is preliminary data.</text>
</comment>
<dbReference type="GO" id="GO:0016791">
    <property type="term" value="F:phosphatase activity"/>
    <property type="evidence" value="ECO:0007669"/>
    <property type="project" value="TreeGrafter"/>
</dbReference>
<dbReference type="EMBL" id="LSSN01000481">
    <property type="protein sequence ID" value="OMJ23737.1"/>
    <property type="molecule type" value="Genomic_DNA"/>
</dbReference>
<sequence length="468" mass="53735">MWSKKLIFNLFILSSTLGITIKSSGGFARRSLFEESYNDIYKSYFEYSENFDSCQANFIDADTYNPLENSELISVQMIMRHGDRVPVYLIKNDGNTWDFCKLSKYNSILRPITSAMINSTADDISKGSKVVVPSNELCKSGDLSEKGGLASLDLGKATRSVYVDKLGFLDRNLKNTDQIKIRTSSSARTMQTAAFFLSGLYPIVENNTDVIFNTFYVPPGSESMTDNYAICPKTLFINDKIQESDEYLEYLNQNSDKISLMNSIYEAFNDSLQFKKTRYYYYDSLQPRICHNIPYPCNSEGKCVTDEFYQTFRTGVSWEYIFLRTMHKLSPELKLVLHGFFMSDLKRDLEELVKNNKNRKKCPKKNNPRFYLYSAHDSTINHVIFSLLGYIPNTFLPPFSSNLFLEVWKNKTSGKLSVRIIYNNSILKVLGENGSSQPWCNFNSCDYDTFINFLSKVQVTDPVSQCVV</sequence>
<dbReference type="Pfam" id="PF00328">
    <property type="entry name" value="His_Phos_2"/>
    <property type="match status" value="1"/>
</dbReference>
<keyword evidence="5" id="KW-1185">Reference proteome</keyword>
<dbReference type="InterPro" id="IPR050645">
    <property type="entry name" value="Histidine_acid_phosphatase"/>
</dbReference>
<gene>
    <name evidence="4" type="ORF">AYI70_g2055</name>
</gene>
<reference evidence="4 5" key="1">
    <citation type="submission" date="2017-01" db="EMBL/GenBank/DDBJ databases">
        <authorList>
            <person name="Mah S.A."/>
            <person name="Swanson W.J."/>
            <person name="Moy G.W."/>
            <person name="Vacquier V.D."/>
        </authorList>
    </citation>
    <scope>NUCLEOTIDE SEQUENCE [LARGE SCALE GENOMIC DNA]</scope>
    <source>
        <strain evidence="4 5">GSMNP</strain>
    </source>
</reference>
<dbReference type="CDD" id="cd07061">
    <property type="entry name" value="HP_HAP_like"/>
    <property type="match status" value="1"/>
</dbReference>